<keyword evidence="1" id="KW-0472">Membrane</keyword>
<dbReference type="EMBL" id="MHDB01000026">
    <property type="protein sequence ID" value="OGY31796.1"/>
    <property type="molecule type" value="Genomic_DNA"/>
</dbReference>
<reference evidence="2 3" key="1">
    <citation type="journal article" date="2016" name="Nat. Commun.">
        <title>Thousands of microbial genomes shed light on interconnected biogeochemical processes in an aquifer system.</title>
        <authorList>
            <person name="Anantharaman K."/>
            <person name="Brown C.T."/>
            <person name="Hug L.A."/>
            <person name="Sharon I."/>
            <person name="Castelle C.J."/>
            <person name="Probst A.J."/>
            <person name="Thomas B.C."/>
            <person name="Singh A."/>
            <person name="Wilkins M.J."/>
            <person name="Karaoz U."/>
            <person name="Brodie E.L."/>
            <person name="Williams K.H."/>
            <person name="Hubbard S.S."/>
            <person name="Banfield J.F."/>
        </authorList>
    </citation>
    <scope>NUCLEOTIDE SEQUENCE [LARGE SCALE GENOMIC DNA]</scope>
</reference>
<keyword evidence="1" id="KW-1133">Transmembrane helix</keyword>
<organism evidence="2 3">
    <name type="scientific">Candidatus Woykebacteria bacterium RIFCSPLOWO2_01_FULL_43_14</name>
    <dbReference type="NCBI Taxonomy" id="1802605"/>
    <lineage>
        <taxon>Bacteria</taxon>
        <taxon>Candidatus Woykeibacteriota</taxon>
    </lineage>
</organism>
<sequence>MKFLEVTYSAFKKRPFLNPKHRKVVKVIVISTLILVLLGILYFLISYPHVQSTYAAVKKTAERAKSLQQSLKDQDVVGVREQSILLQTDLKETKKEVDYFWVLGYIPILNWYYSDGVHLLNAGSISTEAAVIASDALIPFADSLGLRGGTDDGNAEEKASKLVQIMPKILPEIDVLQEKITQVRKEISPINPNIYPEQVGGIKIKSALNTFKGLIETANSIAPELKPILTILPSSLGDPKPKTYMVILQNDAEIRSTGGFITSVAYITLSKGRIVSVKSEDIYRLDERIRNHPVAPEQIRKYLKQEKLFLRDTNLSADFVVSMDAFNSLYQSSDEVVSYDGFIALDTKFVEKLLSVTGPVTTDAYGETFSADPSVNGISDVVYKLELYSQKLLRQTDDRKELLGDLLDSLMKTVLRSPTEKWQPLIQVTIESGQEKHLMVYSFDKNTQTLIEKYNLAGRIIDYDGDYLHVNENNYGGLKSNLFVNEVFEQEIDIGNDGEVTKTVKIHLNNPFRDDGWLNGTYNDYLRLYVPQGSKLDKASSSTSAIDTSTDFGKTVFTTFVSVGPESSKTVEITYKLPFKVKKGQPYKMMVQKQPGAKSHQMIVKINGNQVENTKLATDKEFSFKIP</sequence>
<gene>
    <name evidence="2" type="ORF">A3A61_02240</name>
</gene>
<dbReference type="Pfam" id="PF13196">
    <property type="entry name" value="DUF4012"/>
    <property type="match status" value="1"/>
</dbReference>
<proteinExistence type="predicted"/>
<name>A0A1G1WVL0_9BACT</name>
<evidence type="ECO:0000313" key="3">
    <source>
        <dbReference type="Proteomes" id="UP000177718"/>
    </source>
</evidence>
<dbReference type="Proteomes" id="UP000177718">
    <property type="component" value="Unassembled WGS sequence"/>
</dbReference>
<accession>A0A1G1WVL0</accession>
<dbReference type="STRING" id="1802605.A3A61_02240"/>
<protein>
    <recommendedName>
        <fullName evidence="4">DUF4012 domain-containing protein</fullName>
    </recommendedName>
</protein>
<evidence type="ECO:0008006" key="4">
    <source>
        <dbReference type="Google" id="ProtNLM"/>
    </source>
</evidence>
<feature type="transmembrane region" description="Helical" evidence="1">
    <location>
        <begin position="24"/>
        <end position="45"/>
    </location>
</feature>
<keyword evidence="1" id="KW-0812">Transmembrane</keyword>
<dbReference type="AlphaFoldDB" id="A0A1G1WVL0"/>
<comment type="caution">
    <text evidence="2">The sequence shown here is derived from an EMBL/GenBank/DDBJ whole genome shotgun (WGS) entry which is preliminary data.</text>
</comment>
<evidence type="ECO:0000256" key="1">
    <source>
        <dbReference type="SAM" id="Phobius"/>
    </source>
</evidence>
<dbReference type="InterPro" id="IPR025101">
    <property type="entry name" value="DUF4012"/>
</dbReference>
<evidence type="ECO:0000313" key="2">
    <source>
        <dbReference type="EMBL" id="OGY31796.1"/>
    </source>
</evidence>